<dbReference type="OrthoDB" id="3999982at2759"/>
<feature type="transmembrane region" description="Helical" evidence="1">
    <location>
        <begin position="14"/>
        <end position="32"/>
    </location>
</feature>
<sequence>MPSPNPFQNIGRNLLYLIGGLAVSVYVTKKLTRANKVTQFDRMQEKAKNEEEYYKNLAHVRPGFPITADGSKEARKSEFEGSGLSYLSRKGGDRLGFLDRKNND</sequence>
<dbReference type="Proteomes" id="UP000236544">
    <property type="component" value="Unassembled WGS sequence"/>
</dbReference>
<reference evidence="3" key="1">
    <citation type="submission" date="2015-10" db="EMBL/GenBank/DDBJ databases">
        <authorList>
            <person name="Devillers H."/>
        </authorList>
    </citation>
    <scope>NUCLEOTIDE SEQUENCE [LARGE SCALE GENOMIC DNA]</scope>
</reference>
<gene>
    <name evidence="2" type="ORF">LAQU0_S04e01992g</name>
</gene>
<keyword evidence="3" id="KW-1185">Reference proteome</keyword>
<evidence type="ECO:0000313" key="3">
    <source>
        <dbReference type="Proteomes" id="UP000236544"/>
    </source>
</evidence>
<dbReference type="AlphaFoldDB" id="A0A0P1KSA1"/>
<protein>
    <submittedName>
        <fullName evidence="2">LAQU0S04e01992g1_1</fullName>
    </submittedName>
</protein>
<keyword evidence="1" id="KW-1133">Transmembrane helix</keyword>
<keyword evidence="1" id="KW-0472">Membrane</keyword>
<evidence type="ECO:0000313" key="2">
    <source>
        <dbReference type="EMBL" id="CUS21840.1"/>
    </source>
</evidence>
<organism evidence="2 3">
    <name type="scientific">Lachancea quebecensis</name>
    <dbReference type="NCBI Taxonomy" id="1654605"/>
    <lineage>
        <taxon>Eukaryota</taxon>
        <taxon>Fungi</taxon>
        <taxon>Dikarya</taxon>
        <taxon>Ascomycota</taxon>
        <taxon>Saccharomycotina</taxon>
        <taxon>Saccharomycetes</taxon>
        <taxon>Saccharomycetales</taxon>
        <taxon>Saccharomycetaceae</taxon>
        <taxon>Lachancea</taxon>
    </lineage>
</organism>
<dbReference type="EMBL" id="LN890563">
    <property type="protein sequence ID" value="CUS21840.1"/>
    <property type="molecule type" value="Genomic_DNA"/>
</dbReference>
<accession>A0A0P1KSA1</accession>
<evidence type="ECO:0000256" key="1">
    <source>
        <dbReference type="SAM" id="Phobius"/>
    </source>
</evidence>
<keyword evidence="1" id="KW-0812">Transmembrane</keyword>
<proteinExistence type="predicted"/>
<name>A0A0P1KSA1_9SACH</name>